<dbReference type="RefSeq" id="WP_117452863.1">
    <property type="nucleotide sequence ID" value="NZ_JAKVPQ010000004.1"/>
</dbReference>
<evidence type="ECO:0000313" key="2">
    <source>
        <dbReference type="Proteomes" id="UP001202402"/>
    </source>
</evidence>
<dbReference type="Proteomes" id="UP001202402">
    <property type="component" value="Unassembled WGS sequence"/>
</dbReference>
<dbReference type="SUPFAM" id="SSF50630">
    <property type="entry name" value="Acid proteases"/>
    <property type="match status" value="1"/>
</dbReference>
<dbReference type="Pfam" id="PF13650">
    <property type="entry name" value="Asp_protease_2"/>
    <property type="match status" value="1"/>
</dbReference>
<accession>A0ABS9R5D0</accession>
<protein>
    <submittedName>
        <fullName evidence="1">Retroviral-like aspartic protease family protein</fullName>
    </submittedName>
</protein>
<sequence length="320" mass="36407">MHKCVTTTKEEVIIEKTERDRIIEKYAHGSFLTALQQARESVNGSHEVEMNQYQDEFTLPMKRNVFGLLTIPVYINHVRCTFIIDTGAQISGMKESKIKELQLKETGRTLSVGSVGGKEKAMKGMRADTLQFGAIEYHNFPMIALKEQDFSLKFGNIDLFMFDGILGWDILSTIDFELDDIAKQMKVLKNRFRFDHPNMVMGSFPFFIVKTPDKKTGIFGFDSGSKISWIGEHAIDKFQYQIADEGKTLGFGVHGLEELDVKVLSSVELYLYKAHIHLKHVGTGRVQLFPEFCFDGVLGNEIFKGRRIRFVNSKAMVLIA</sequence>
<dbReference type="CDD" id="cd05483">
    <property type="entry name" value="retropepsin_like_bacteria"/>
    <property type="match status" value="1"/>
</dbReference>
<comment type="caution">
    <text evidence="1">The sequence shown here is derived from an EMBL/GenBank/DDBJ whole genome shotgun (WGS) entry which is preliminary data.</text>
</comment>
<evidence type="ECO:0000313" key="1">
    <source>
        <dbReference type="EMBL" id="MCH4284851.1"/>
    </source>
</evidence>
<reference evidence="1 2" key="1">
    <citation type="submission" date="2022-02" db="EMBL/GenBank/DDBJ databases">
        <title>Genome of Erysipelotrichaceae sp. nov. NSJ-176 isolated from human feces.</title>
        <authorList>
            <person name="Abdugheni R."/>
        </authorList>
    </citation>
    <scope>NUCLEOTIDE SEQUENCE [LARGE SCALE GENOMIC DNA]</scope>
    <source>
        <strain evidence="1 2">NSJ-176</strain>
    </source>
</reference>
<name>A0ABS9R5D0_9FIRM</name>
<dbReference type="InterPro" id="IPR034122">
    <property type="entry name" value="Retropepsin-like_bacterial"/>
</dbReference>
<organism evidence="1 2">
    <name type="scientific">Amedibacillus hominis</name>
    <dbReference type="NCBI Taxonomy" id="2897776"/>
    <lineage>
        <taxon>Bacteria</taxon>
        <taxon>Bacillati</taxon>
        <taxon>Bacillota</taxon>
        <taxon>Erysipelotrichia</taxon>
        <taxon>Erysipelotrichales</taxon>
        <taxon>Erysipelotrichaceae</taxon>
        <taxon>Amedibacillus</taxon>
    </lineage>
</organism>
<dbReference type="InterPro" id="IPR021109">
    <property type="entry name" value="Peptidase_aspartic_dom_sf"/>
</dbReference>
<gene>
    <name evidence="1" type="ORF">LQE99_06870</name>
</gene>
<dbReference type="EMBL" id="JAKVPQ010000004">
    <property type="protein sequence ID" value="MCH4284851.1"/>
    <property type="molecule type" value="Genomic_DNA"/>
</dbReference>
<dbReference type="Gene3D" id="2.40.70.10">
    <property type="entry name" value="Acid Proteases"/>
    <property type="match status" value="1"/>
</dbReference>
<keyword evidence="2" id="KW-1185">Reference proteome</keyword>
<proteinExistence type="predicted"/>